<evidence type="ECO:0000256" key="1">
    <source>
        <dbReference type="SAM" id="SignalP"/>
    </source>
</evidence>
<dbReference type="Proteomes" id="UP001557484">
    <property type="component" value="Unassembled WGS sequence"/>
</dbReference>
<keyword evidence="4" id="KW-1185">Reference proteome</keyword>
<keyword evidence="1" id="KW-0732">Signal</keyword>
<organism evidence="3 4">
    <name type="scientific">Zhongshania arctica</name>
    <dbReference type="NCBI Taxonomy" id="3238302"/>
    <lineage>
        <taxon>Bacteria</taxon>
        <taxon>Pseudomonadati</taxon>
        <taxon>Pseudomonadota</taxon>
        <taxon>Gammaproteobacteria</taxon>
        <taxon>Cellvibrionales</taxon>
        <taxon>Spongiibacteraceae</taxon>
        <taxon>Zhongshania</taxon>
    </lineage>
</organism>
<evidence type="ECO:0000313" key="4">
    <source>
        <dbReference type="Proteomes" id="UP001557484"/>
    </source>
</evidence>
<evidence type="ECO:0000313" key="3">
    <source>
        <dbReference type="EMBL" id="MEX1664321.1"/>
    </source>
</evidence>
<name>A0ABV3TRU9_9GAMM</name>
<accession>A0ABV3TRU9</accession>
<dbReference type="RefSeq" id="WP_368374445.1">
    <property type="nucleotide sequence ID" value="NZ_JBFRYB010000001.1"/>
</dbReference>
<dbReference type="GO" id="GO:0016853">
    <property type="term" value="F:isomerase activity"/>
    <property type="evidence" value="ECO:0007669"/>
    <property type="project" value="UniProtKB-KW"/>
</dbReference>
<protein>
    <submittedName>
        <fullName evidence="3">Chalcone isomerase family protein</fullName>
    </submittedName>
</protein>
<gene>
    <name evidence="3" type="ORF">AB4875_02410</name>
</gene>
<dbReference type="Pfam" id="PF16036">
    <property type="entry name" value="Chalcone_3"/>
    <property type="match status" value="1"/>
</dbReference>
<feature type="signal peptide" evidence="1">
    <location>
        <begin position="1"/>
        <end position="30"/>
    </location>
</feature>
<dbReference type="InterPro" id="IPR016087">
    <property type="entry name" value="Chalcone_isomerase"/>
</dbReference>
<sequence length="189" mass="21080">MTRDIKVQTSVWLKPLLLILMLTAHSAAYAVDWRTVSSETYTLLWKDLTFTQLQVDPGQARPEDADILDPAYAKQIIIEYKVGVSADRFKKMTNKALEGAFSETELAPAADDIARFSSWYLAVEKGDRYRLTWLPSIGLGLYLNDKPLGVITAPESAALILSVWLGRAAVSEEQRDIMLAAWRATFLGA</sequence>
<evidence type="ECO:0000259" key="2">
    <source>
        <dbReference type="Pfam" id="PF16036"/>
    </source>
</evidence>
<reference evidence="3 4" key="1">
    <citation type="journal article" date="2011" name="Int. J. Syst. Evol. Microbiol.">
        <title>Zhongshania antarctica gen. nov., sp. nov. and Zhongshania guokunii sp. nov., gammaproteobacteria respectively isolated from coastal attached (fast) ice and surface seawater of the Antarctic.</title>
        <authorList>
            <person name="Li H.J."/>
            <person name="Zhang X.Y."/>
            <person name="Chen C.X."/>
            <person name="Zhang Y.J."/>
            <person name="Gao Z.M."/>
            <person name="Yu Y."/>
            <person name="Chen X.L."/>
            <person name="Chen B."/>
            <person name="Zhang Y.Z."/>
        </authorList>
    </citation>
    <scope>NUCLEOTIDE SEQUENCE [LARGE SCALE GENOMIC DNA]</scope>
    <source>
        <strain evidence="3 4">R06B22</strain>
    </source>
</reference>
<dbReference type="EMBL" id="JBFRYB010000001">
    <property type="protein sequence ID" value="MEX1664321.1"/>
    <property type="molecule type" value="Genomic_DNA"/>
</dbReference>
<feature type="chain" id="PRO_5046286221" evidence="1">
    <location>
        <begin position="31"/>
        <end position="189"/>
    </location>
</feature>
<comment type="caution">
    <text evidence="3">The sequence shown here is derived from an EMBL/GenBank/DDBJ whole genome shotgun (WGS) entry which is preliminary data.</text>
</comment>
<proteinExistence type="predicted"/>
<keyword evidence="3" id="KW-0413">Isomerase</keyword>
<feature type="domain" description="Chalcone isomerase" evidence="2">
    <location>
        <begin position="65"/>
        <end position="179"/>
    </location>
</feature>